<evidence type="ECO:0000256" key="1">
    <source>
        <dbReference type="ARBA" id="ARBA00004308"/>
    </source>
</evidence>
<dbReference type="PANTHER" id="PTHR10125">
    <property type="entry name" value="P2X PURINOCEPTOR"/>
    <property type="match status" value="1"/>
</dbReference>
<dbReference type="InterPro" id="IPR059116">
    <property type="entry name" value="P2X_receptor"/>
</dbReference>
<keyword evidence="6" id="KW-0406">Ion transport</keyword>
<dbReference type="GO" id="GO:0012505">
    <property type="term" value="C:endomembrane system"/>
    <property type="evidence" value="ECO:0007669"/>
    <property type="project" value="UniProtKB-SubCell"/>
</dbReference>
<comment type="similarity">
    <text evidence="2">Belongs to the P2X receptor family.</text>
</comment>
<dbReference type="GO" id="GO:0098794">
    <property type="term" value="C:postsynapse"/>
    <property type="evidence" value="ECO:0007669"/>
    <property type="project" value="GOC"/>
</dbReference>
<evidence type="ECO:0000256" key="4">
    <source>
        <dbReference type="ARBA" id="ARBA00022692"/>
    </source>
</evidence>
<protein>
    <submittedName>
        <fullName evidence="10">Uncharacterized protein</fullName>
    </submittedName>
</protein>
<evidence type="ECO:0000256" key="9">
    <source>
        <dbReference type="ARBA" id="ARBA00023303"/>
    </source>
</evidence>
<comment type="subcellular location">
    <subcellularLocation>
        <location evidence="1">Endomembrane system</location>
    </subcellularLocation>
</comment>
<dbReference type="GO" id="GO:0070588">
    <property type="term" value="P:calcium ion transmembrane transport"/>
    <property type="evidence" value="ECO:0007669"/>
    <property type="project" value="TreeGrafter"/>
</dbReference>
<keyword evidence="4" id="KW-0812">Transmembrane</keyword>
<keyword evidence="3" id="KW-0813">Transport</keyword>
<feature type="non-terminal residue" evidence="10">
    <location>
        <position position="1"/>
    </location>
</feature>
<keyword evidence="7" id="KW-0472">Membrane</keyword>
<dbReference type="Pfam" id="PF00864">
    <property type="entry name" value="P2X_receptor"/>
    <property type="match status" value="1"/>
</dbReference>
<evidence type="ECO:0000256" key="8">
    <source>
        <dbReference type="ARBA" id="ARBA00023286"/>
    </source>
</evidence>
<evidence type="ECO:0000256" key="6">
    <source>
        <dbReference type="ARBA" id="ARBA00023065"/>
    </source>
</evidence>
<gene>
    <name evidence="10" type="ORF">OXD698_LOCUS52523</name>
</gene>
<sequence length="69" mass="8018">DNHTLVIDGADYIVPPQENNALFLMTNFIRTDQEHKRCEESPFDQKTACPDNAHCEKHKNYQKANGKWT</sequence>
<evidence type="ECO:0000256" key="3">
    <source>
        <dbReference type="ARBA" id="ARBA00022448"/>
    </source>
</evidence>
<feature type="non-terminal residue" evidence="10">
    <location>
        <position position="69"/>
    </location>
</feature>
<proteinExistence type="inferred from homology"/>
<dbReference type="AlphaFoldDB" id="A0A820Q9J6"/>
<evidence type="ECO:0000256" key="7">
    <source>
        <dbReference type="ARBA" id="ARBA00023136"/>
    </source>
</evidence>
<evidence type="ECO:0000256" key="2">
    <source>
        <dbReference type="ARBA" id="ARBA00009848"/>
    </source>
</evidence>
<evidence type="ECO:0000313" key="10">
    <source>
        <dbReference type="EMBL" id="CAF4419093.1"/>
    </source>
</evidence>
<dbReference type="Proteomes" id="UP000663844">
    <property type="component" value="Unassembled WGS sequence"/>
</dbReference>
<dbReference type="Gene3D" id="2.60.490.10">
    <property type="entry name" value="atp-gated p2x4 ion channel domain"/>
    <property type="match status" value="1"/>
</dbReference>
<dbReference type="PANTHER" id="PTHR10125:SF31">
    <property type="entry name" value="P2X RECEPTOR E"/>
    <property type="match status" value="1"/>
</dbReference>
<keyword evidence="8" id="KW-1071">Ligand-gated ion channel</keyword>
<keyword evidence="9" id="KW-0407">Ion channel</keyword>
<name>A0A820Q9J6_9BILA</name>
<evidence type="ECO:0000256" key="5">
    <source>
        <dbReference type="ARBA" id="ARBA00022989"/>
    </source>
</evidence>
<accession>A0A820Q9J6</accession>
<reference evidence="10" key="1">
    <citation type="submission" date="2021-02" db="EMBL/GenBank/DDBJ databases">
        <authorList>
            <person name="Nowell W R."/>
        </authorList>
    </citation>
    <scope>NUCLEOTIDE SEQUENCE</scope>
</reference>
<organism evidence="10 11">
    <name type="scientific">Adineta steineri</name>
    <dbReference type="NCBI Taxonomy" id="433720"/>
    <lineage>
        <taxon>Eukaryota</taxon>
        <taxon>Metazoa</taxon>
        <taxon>Spiralia</taxon>
        <taxon>Gnathifera</taxon>
        <taxon>Rotifera</taxon>
        <taxon>Eurotatoria</taxon>
        <taxon>Bdelloidea</taxon>
        <taxon>Adinetida</taxon>
        <taxon>Adinetidae</taxon>
        <taxon>Adineta</taxon>
    </lineage>
</organism>
<comment type="caution">
    <text evidence="10">The sequence shown here is derived from an EMBL/GenBank/DDBJ whole genome shotgun (WGS) entry which is preliminary data.</text>
</comment>
<keyword evidence="5" id="KW-1133">Transmembrane helix</keyword>
<dbReference type="GO" id="GO:0004931">
    <property type="term" value="F:extracellularly ATP-gated monoatomic cation channel activity"/>
    <property type="evidence" value="ECO:0007669"/>
    <property type="project" value="TreeGrafter"/>
</dbReference>
<dbReference type="InterPro" id="IPR027309">
    <property type="entry name" value="P2X_extracellular_dom_sf"/>
</dbReference>
<dbReference type="GO" id="GO:0016020">
    <property type="term" value="C:membrane"/>
    <property type="evidence" value="ECO:0007669"/>
    <property type="project" value="TreeGrafter"/>
</dbReference>
<evidence type="ECO:0000313" key="11">
    <source>
        <dbReference type="Proteomes" id="UP000663844"/>
    </source>
</evidence>
<dbReference type="EMBL" id="CAJOAZ010028652">
    <property type="protein sequence ID" value="CAF4419093.1"/>
    <property type="molecule type" value="Genomic_DNA"/>
</dbReference>